<name>A0ABU7S512_9ACTN</name>
<dbReference type="RefSeq" id="WP_331218626.1">
    <property type="nucleotide sequence ID" value="NZ_JAZGQK010000044.1"/>
</dbReference>
<evidence type="ECO:0000313" key="3">
    <source>
        <dbReference type="Proteomes" id="UP001332243"/>
    </source>
</evidence>
<organism evidence="2 3">
    <name type="scientific">Plantactinospora sonchi</name>
    <dbReference type="NCBI Taxonomy" id="1544735"/>
    <lineage>
        <taxon>Bacteria</taxon>
        <taxon>Bacillati</taxon>
        <taxon>Actinomycetota</taxon>
        <taxon>Actinomycetes</taxon>
        <taxon>Micromonosporales</taxon>
        <taxon>Micromonosporaceae</taxon>
        <taxon>Plantactinospora</taxon>
    </lineage>
</organism>
<dbReference type="InterPro" id="IPR029058">
    <property type="entry name" value="AB_hydrolase_fold"/>
</dbReference>
<dbReference type="Pfam" id="PF12697">
    <property type="entry name" value="Abhydrolase_6"/>
    <property type="match status" value="1"/>
</dbReference>
<dbReference type="Proteomes" id="UP001332243">
    <property type="component" value="Unassembled WGS sequence"/>
</dbReference>
<dbReference type="InterPro" id="IPR000073">
    <property type="entry name" value="AB_hydrolase_1"/>
</dbReference>
<feature type="domain" description="AB hydrolase-1" evidence="1">
    <location>
        <begin position="10"/>
        <end position="228"/>
    </location>
</feature>
<keyword evidence="3" id="KW-1185">Reference proteome</keyword>
<proteinExistence type="predicted"/>
<dbReference type="Gene3D" id="3.40.50.1820">
    <property type="entry name" value="alpha/beta hydrolase"/>
    <property type="match status" value="1"/>
</dbReference>
<dbReference type="EMBL" id="JAZGQK010000044">
    <property type="protein sequence ID" value="MEE6263831.1"/>
    <property type="molecule type" value="Genomic_DNA"/>
</dbReference>
<evidence type="ECO:0000313" key="2">
    <source>
        <dbReference type="EMBL" id="MEE6263831.1"/>
    </source>
</evidence>
<gene>
    <name evidence="2" type="ORF">V1633_35825</name>
</gene>
<dbReference type="SUPFAM" id="SSF53474">
    <property type="entry name" value="alpha/beta-Hydrolases"/>
    <property type="match status" value="1"/>
</dbReference>
<comment type="caution">
    <text evidence="2">The sequence shown here is derived from an EMBL/GenBank/DDBJ whole genome shotgun (WGS) entry which is preliminary data.</text>
</comment>
<dbReference type="GO" id="GO:0016787">
    <property type="term" value="F:hydrolase activity"/>
    <property type="evidence" value="ECO:0007669"/>
    <property type="project" value="UniProtKB-KW"/>
</dbReference>
<keyword evidence="2" id="KW-0378">Hydrolase</keyword>
<evidence type="ECO:0000259" key="1">
    <source>
        <dbReference type="Pfam" id="PF12697"/>
    </source>
</evidence>
<accession>A0ABU7S512</accession>
<reference evidence="2 3" key="1">
    <citation type="submission" date="2024-01" db="EMBL/GenBank/DDBJ databases">
        <title>Genome insights into Plantactinospora sonchi sp. nov.</title>
        <authorList>
            <person name="Wang L."/>
        </authorList>
    </citation>
    <scope>NUCLEOTIDE SEQUENCE [LARGE SCALE GENOMIC DNA]</scope>
    <source>
        <strain evidence="2 3">NEAU-QY2</strain>
    </source>
</reference>
<protein>
    <submittedName>
        <fullName evidence="2">Alpha/beta hydrolase</fullName>
    </submittedName>
</protein>
<sequence length="242" mass="25788">MTPPGPRPLLVLLHSPAVGPATWRPVAAELRARGREVRVPSLLDVATGDPPYWPRVVTAVRTALAGTPPRHPVALVGHSNAGIFLPTVRAALRHPVTASVFVDAALPARSGPTPVAPRAHLPALRNMAGPDGRLPRWTDRYDEVEVAALFRDPSTRRAVVAEQPRLPLAYYTQRIPAVPGWDDHRCGYLLFGPPYDEVAADAAGRGWPVLTVPGRHLHQLVDPAAVATAVLTLTGGTGTAGR</sequence>